<dbReference type="GO" id="GO:0005886">
    <property type="term" value="C:plasma membrane"/>
    <property type="evidence" value="ECO:0007669"/>
    <property type="project" value="TreeGrafter"/>
</dbReference>
<protein>
    <recommendedName>
        <fullName evidence="6">GRAM domain-containing protein</fullName>
    </recommendedName>
</protein>
<feature type="compositionally biased region" description="Low complexity" evidence="5">
    <location>
        <begin position="315"/>
        <end position="325"/>
    </location>
</feature>
<dbReference type="Gene3D" id="2.30.29.30">
    <property type="entry name" value="Pleckstrin-homology domain (PH domain)/Phosphotyrosine-binding domain (PTB)"/>
    <property type="match status" value="1"/>
</dbReference>
<dbReference type="GO" id="GO:0005789">
    <property type="term" value="C:endoplasmic reticulum membrane"/>
    <property type="evidence" value="ECO:0007669"/>
    <property type="project" value="TreeGrafter"/>
</dbReference>
<comment type="subcellular location">
    <subcellularLocation>
        <location evidence="1">Membrane</location>
        <topology evidence="1">Single-pass membrane protein</topology>
    </subcellularLocation>
</comment>
<feature type="region of interest" description="Disordered" evidence="5">
    <location>
        <begin position="224"/>
        <end position="431"/>
    </location>
</feature>
<gene>
    <name evidence="7" type="ORF">HPB48_003109</name>
</gene>
<organism evidence="7 8">
    <name type="scientific">Haemaphysalis longicornis</name>
    <name type="common">Bush tick</name>
    <dbReference type="NCBI Taxonomy" id="44386"/>
    <lineage>
        <taxon>Eukaryota</taxon>
        <taxon>Metazoa</taxon>
        <taxon>Ecdysozoa</taxon>
        <taxon>Arthropoda</taxon>
        <taxon>Chelicerata</taxon>
        <taxon>Arachnida</taxon>
        <taxon>Acari</taxon>
        <taxon>Parasitiformes</taxon>
        <taxon>Ixodida</taxon>
        <taxon>Ixodoidea</taxon>
        <taxon>Ixodidae</taxon>
        <taxon>Haemaphysalinae</taxon>
        <taxon>Haemaphysalis</taxon>
    </lineage>
</organism>
<feature type="compositionally biased region" description="Gly residues" evidence="5">
    <location>
        <begin position="270"/>
        <end position="279"/>
    </location>
</feature>
<evidence type="ECO:0000313" key="7">
    <source>
        <dbReference type="EMBL" id="KAH9367846.1"/>
    </source>
</evidence>
<evidence type="ECO:0000256" key="4">
    <source>
        <dbReference type="ARBA" id="ARBA00023136"/>
    </source>
</evidence>
<evidence type="ECO:0000256" key="5">
    <source>
        <dbReference type="SAM" id="MobiDB-lite"/>
    </source>
</evidence>
<dbReference type="GO" id="GO:0120020">
    <property type="term" value="F:cholesterol transfer activity"/>
    <property type="evidence" value="ECO:0007669"/>
    <property type="project" value="TreeGrafter"/>
</dbReference>
<keyword evidence="3" id="KW-1133">Transmembrane helix</keyword>
<evidence type="ECO:0000259" key="6">
    <source>
        <dbReference type="SMART" id="SM00568"/>
    </source>
</evidence>
<dbReference type="CDD" id="cd13220">
    <property type="entry name" value="PH-GRAM_GRAMDC"/>
    <property type="match status" value="1"/>
</dbReference>
<accession>A0A9J6FNQ3</accession>
<feature type="region of interest" description="Disordered" evidence="5">
    <location>
        <begin position="77"/>
        <end position="127"/>
    </location>
</feature>
<dbReference type="Proteomes" id="UP000821853">
    <property type="component" value="Chromosome 2"/>
</dbReference>
<dbReference type="GO" id="GO:0032366">
    <property type="term" value="P:intracellular sterol transport"/>
    <property type="evidence" value="ECO:0007669"/>
    <property type="project" value="TreeGrafter"/>
</dbReference>
<dbReference type="InterPro" id="IPR051482">
    <property type="entry name" value="Cholesterol_transport"/>
</dbReference>
<dbReference type="InterPro" id="IPR004182">
    <property type="entry name" value="GRAM"/>
</dbReference>
<feature type="domain" description="GRAM" evidence="6">
    <location>
        <begin position="455"/>
        <end position="522"/>
    </location>
</feature>
<evidence type="ECO:0000256" key="3">
    <source>
        <dbReference type="ARBA" id="ARBA00022989"/>
    </source>
</evidence>
<dbReference type="GO" id="GO:0140268">
    <property type="term" value="C:endoplasmic reticulum-plasma membrane contact site"/>
    <property type="evidence" value="ECO:0007669"/>
    <property type="project" value="TreeGrafter"/>
</dbReference>
<dbReference type="PANTHER" id="PTHR23319:SF4">
    <property type="entry name" value="GRAM DOMAIN CONTAINING 1B, ISOFORM E"/>
    <property type="match status" value="1"/>
</dbReference>
<dbReference type="Pfam" id="PF02893">
    <property type="entry name" value="GRAM"/>
    <property type="match status" value="1"/>
</dbReference>
<keyword evidence="8" id="KW-1185">Reference proteome</keyword>
<comment type="caution">
    <text evidence="7">The sequence shown here is derived from an EMBL/GenBank/DDBJ whole genome shotgun (WGS) entry which is preliminary data.</text>
</comment>
<reference evidence="7 8" key="1">
    <citation type="journal article" date="2020" name="Cell">
        <title>Large-Scale Comparative Analyses of Tick Genomes Elucidate Their Genetic Diversity and Vector Capacities.</title>
        <authorList>
            <consortium name="Tick Genome and Microbiome Consortium (TIGMIC)"/>
            <person name="Jia N."/>
            <person name="Wang J."/>
            <person name="Shi W."/>
            <person name="Du L."/>
            <person name="Sun Y."/>
            <person name="Zhan W."/>
            <person name="Jiang J.F."/>
            <person name="Wang Q."/>
            <person name="Zhang B."/>
            <person name="Ji P."/>
            <person name="Bell-Sakyi L."/>
            <person name="Cui X.M."/>
            <person name="Yuan T.T."/>
            <person name="Jiang B.G."/>
            <person name="Yang W.F."/>
            <person name="Lam T.T."/>
            <person name="Chang Q.C."/>
            <person name="Ding S.J."/>
            <person name="Wang X.J."/>
            <person name="Zhu J.G."/>
            <person name="Ruan X.D."/>
            <person name="Zhao L."/>
            <person name="Wei J.T."/>
            <person name="Ye R.Z."/>
            <person name="Que T.C."/>
            <person name="Du C.H."/>
            <person name="Zhou Y.H."/>
            <person name="Cheng J.X."/>
            <person name="Dai P.F."/>
            <person name="Guo W.B."/>
            <person name="Han X.H."/>
            <person name="Huang E.J."/>
            <person name="Li L.F."/>
            <person name="Wei W."/>
            <person name="Gao Y.C."/>
            <person name="Liu J.Z."/>
            <person name="Shao H.Z."/>
            <person name="Wang X."/>
            <person name="Wang C.C."/>
            <person name="Yang T.C."/>
            <person name="Huo Q.B."/>
            <person name="Li W."/>
            <person name="Chen H.Y."/>
            <person name="Chen S.E."/>
            <person name="Zhou L.G."/>
            <person name="Ni X.B."/>
            <person name="Tian J.H."/>
            <person name="Sheng Y."/>
            <person name="Liu T."/>
            <person name="Pan Y.S."/>
            <person name="Xia L.Y."/>
            <person name="Li J."/>
            <person name="Zhao F."/>
            <person name="Cao W.C."/>
        </authorList>
    </citation>
    <scope>NUCLEOTIDE SEQUENCE [LARGE SCALE GENOMIC DNA]</scope>
    <source>
        <strain evidence="7">HaeL-2018</strain>
    </source>
</reference>
<dbReference type="EMBL" id="JABSTR010000004">
    <property type="protein sequence ID" value="KAH9367846.1"/>
    <property type="molecule type" value="Genomic_DNA"/>
</dbReference>
<feature type="compositionally biased region" description="Low complexity" evidence="5">
    <location>
        <begin position="90"/>
        <end position="113"/>
    </location>
</feature>
<evidence type="ECO:0000256" key="2">
    <source>
        <dbReference type="ARBA" id="ARBA00022692"/>
    </source>
</evidence>
<dbReference type="OrthoDB" id="2162691at2759"/>
<dbReference type="GO" id="GO:0015485">
    <property type="term" value="F:cholesterol binding"/>
    <property type="evidence" value="ECO:0007669"/>
    <property type="project" value="TreeGrafter"/>
</dbReference>
<dbReference type="AlphaFoldDB" id="A0A9J6FNQ3"/>
<dbReference type="SMART" id="SM00568">
    <property type="entry name" value="GRAM"/>
    <property type="match status" value="1"/>
</dbReference>
<dbReference type="VEuPathDB" id="VectorBase:HLOH_058128"/>
<dbReference type="FunFam" id="2.30.29.30:FF:000008">
    <property type="entry name" value="GRAM domain containing 1B"/>
    <property type="match status" value="1"/>
</dbReference>
<sequence>MTELEQRSEWLDVEAPIPKGPVAAGMALRIIEVFKEGAAIAVRGRRVSPPSTKVTVAAEGGGAPATVAPAAVVAAAPASEGGAPGGGNGSPQPAAAEAAMAAAPRRAAASPEQPHTPQPTSAEEAAAAWHRRRLNSDGLISSLIPSPRAGQARVGTFVSRALGFDRPAPLLTWCGGPESSTARLCLGARVRGGRRESGRRFASPEYGSPVKAGGVRVDVGKHTSGAVDACSRPPSTGGGRRSGPVAPEAGRWSRHTVHAFGGDHHDSYGRGVGGVGSGRGAALAEPEATTPTSGAGSSVVAEHTNQRNRRRKKCPSPTSPSQSPQLGGGRSPCCDAAASERPSPAGTGPPSLEASSENAAVGDSQGSLDRGSDSSRSSQLPPLALPASLLSFPPPSEGGTSPRPSPEGTREPLGGRSLDKSSGSDGKVSNKLLEKKKKTSSWYNMLNPTYKSRSEDFKRLFKDLPETERLIVDYSCALQRDILVHGRLYVTQNFICFYANIFRWETNVVIRCRDVTSMTKEKTARVIPNAVQVCTDHEKHFFTSFGARDKTYLMLFRIWQNALMEQPMSTQELWQWVHYSYGDELGLTSDDDDYVAPPYLEDEARRGRLTAALKAGPQSPSPFVSGTLSGLEACTLRGAIFIYYNTLRT</sequence>
<dbReference type="PANTHER" id="PTHR23319">
    <property type="entry name" value="GRAM DOMAIN CONTAINING 1B, ISOFORM E"/>
    <property type="match status" value="1"/>
</dbReference>
<proteinExistence type="predicted"/>
<evidence type="ECO:0000256" key="1">
    <source>
        <dbReference type="ARBA" id="ARBA00004167"/>
    </source>
</evidence>
<feature type="compositionally biased region" description="Low complexity" evidence="5">
    <location>
        <begin position="362"/>
        <end position="391"/>
    </location>
</feature>
<keyword evidence="4" id="KW-0472">Membrane</keyword>
<evidence type="ECO:0000313" key="8">
    <source>
        <dbReference type="Proteomes" id="UP000821853"/>
    </source>
</evidence>
<name>A0A9J6FNQ3_HAELO</name>
<keyword evidence="2" id="KW-0812">Transmembrane</keyword>
<feature type="compositionally biased region" description="Low complexity" evidence="5">
    <location>
        <begin position="280"/>
        <end position="292"/>
    </location>
</feature>
<dbReference type="InterPro" id="IPR011993">
    <property type="entry name" value="PH-like_dom_sf"/>
</dbReference>